<dbReference type="HOGENOM" id="CLU_990199_0_0_3"/>
<reference evidence="1 2" key="1">
    <citation type="journal article" date="2003" name="Nature">
        <title>The genome of a motile marine Synechococcus.</title>
        <authorList>
            <person name="Palenik B."/>
            <person name="Brahamsha B."/>
            <person name="Larimer F."/>
            <person name="Land M."/>
            <person name="Hauser L."/>
            <person name="Chain P."/>
            <person name="Lamerdin J."/>
            <person name="Regala W."/>
            <person name="Allen E.A."/>
            <person name="McCarren J."/>
            <person name="Paulsen I."/>
            <person name="Dufresne A."/>
            <person name="Partensky F."/>
            <person name="Webb E."/>
            <person name="Waterbury J."/>
        </authorList>
    </citation>
    <scope>NUCLEOTIDE SEQUENCE [LARGE SCALE GENOMIC DNA]</scope>
    <source>
        <strain evidence="1 2">WH8102</strain>
    </source>
</reference>
<protein>
    <submittedName>
        <fullName evidence="1">Uncharacterized protein</fullName>
    </submittedName>
</protein>
<dbReference type="STRING" id="84588.SYNW0522"/>
<dbReference type="KEGG" id="syw:SYNW0522"/>
<dbReference type="AlphaFoldDB" id="Q7U8T9"/>
<dbReference type="Proteomes" id="UP000001422">
    <property type="component" value="Chromosome"/>
</dbReference>
<accession>Q7U8T9</accession>
<organism evidence="1 2">
    <name type="scientific">Parasynechococcus marenigrum (strain WH8102)</name>
    <dbReference type="NCBI Taxonomy" id="84588"/>
    <lineage>
        <taxon>Bacteria</taxon>
        <taxon>Bacillati</taxon>
        <taxon>Cyanobacteriota</taxon>
        <taxon>Cyanophyceae</taxon>
        <taxon>Synechococcales</taxon>
        <taxon>Prochlorococcaceae</taxon>
        <taxon>Parasynechococcus</taxon>
        <taxon>Parasynechococcus marenigrum</taxon>
    </lineage>
</organism>
<dbReference type="RefSeq" id="WP_011127393.1">
    <property type="nucleotide sequence ID" value="NC_005070.1"/>
</dbReference>
<evidence type="ECO:0000313" key="2">
    <source>
        <dbReference type="Proteomes" id="UP000001422"/>
    </source>
</evidence>
<gene>
    <name evidence="1" type="ordered locus">SYNW0522</name>
</gene>
<proteinExistence type="predicted"/>
<sequence>MAPRRPMLLQLWVVGTLTLVLGVAAVALWWERQLPRQLRHAINSEDWSQCLEVTEQMAALRWLGEGAPQEQAHCRRQRAAQFWNNGDQASALVLQRQLVQSRRADAKDLEQLQVWRRELRELAMQRFRAGELETAITLLQPLDRAPSSSSNRFSDSLRETWNRNRLEAERLDQLVQQERWWEALDSHNRLDHPWWQAQTQPQRRMVEQAIARIGDSQEHHQHGDARSDVISGSELNRAVQQQLDLGLEPWQAFEVGCRTLGGQVEEDGPESFCRRRDPTGA</sequence>
<name>Q7U8T9_PARMW</name>
<dbReference type="eggNOG" id="COG0515">
    <property type="taxonomic scope" value="Bacteria"/>
</dbReference>
<keyword evidence="2" id="KW-1185">Reference proteome</keyword>
<dbReference type="EMBL" id="BX569690">
    <property type="protein sequence ID" value="CAE07037.1"/>
    <property type="molecule type" value="Genomic_DNA"/>
</dbReference>
<evidence type="ECO:0000313" key="1">
    <source>
        <dbReference type="EMBL" id="CAE07037.1"/>
    </source>
</evidence>